<dbReference type="PANTHER" id="PTHR30570">
    <property type="entry name" value="PERIPLASMIC PHOSPHATE BINDING COMPONENT OF PHOSPHATE ABC TRANSPORTER"/>
    <property type="match status" value="1"/>
</dbReference>
<feature type="compositionally biased region" description="Low complexity" evidence="2">
    <location>
        <begin position="49"/>
        <end position="72"/>
    </location>
</feature>
<dbReference type="InterPro" id="IPR024370">
    <property type="entry name" value="PBP_domain"/>
</dbReference>
<evidence type="ECO:0000313" key="4">
    <source>
        <dbReference type="EMBL" id="GGN14567.1"/>
    </source>
</evidence>
<keyword evidence="5" id="KW-1185">Reference proteome</keyword>
<feature type="compositionally biased region" description="Gly residues" evidence="2">
    <location>
        <begin position="39"/>
        <end position="48"/>
    </location>
</feature>
<comment type="caution">
    <text evidence="4">The sequence shown here is derived from an EMBL/GenBank/DDBJ whole genome shotgun (WGS) entry which is preliminary data.</text>
</comment>
<feature type="region of interest" description="Disordered" evidence="2">
    <location>
        <begin position="39"/>
        <end position="77"/>
    </location>
</feature>
<dbReference type="SUPFAM" id="SSF53850">
    <property type="entry name" value="Periplasmic binding protein-like II"/>
    <property type="match status" value="1"/>
</dbReference>
<dbReference type="Gene3D" id="3.40.190.10">
    <property type="entry name" value="Periplasmic binding protein-like II"/>
    <property type="match status" value="2"/>
</dbReference>
<accession>A0A830G9K1</accession>
<evidence type="ECO:0000259" key="3">
    <source>
        <dbReference type="Pfam" id="PF12849"/>
    </source>
</evidence>
<name>A0A830G9K1_9EURY</name>
<dbReference type="AlphaFoldDB" id="A0A830G9K1"/>
<dbReference type="Pfam" id="PF12849">
    <property type="entry name" value="PBP_like_2"/>
    <property type="match status" value="1"/>
</dbReference>
<keyword evidence="1" id="KW-0732">Signal</keyword>
<sequence>MGMEFPQMMTKQFKRFGKRVSRRKVLGGIGVTGAAALAGCGGNGGGSSGETSTSTGTMESTSTSSSGSADTGPLTADGSSTVYPITNKAASIWNYNPPASDTEYWPYEDYDISTDQAMADYWAGMYGFETNESGDPPFKISIGLSHSGVGLTKVMNGQVDIGDASANVQAELEDVDFDKFVNHVVGVDAQPIVVSKYVYDNGVQQLDADTVRGIYRGEITNWSEVEGYTGDDKEIQAVGRAVGSGTDTSFRVNMLGSSDAEMPGVDIRKGENQQVATTVKNSDNAIAYMALAFVSNDVPAIALNFDGTVYTPGENLSDEGYPLARDLHCYTYEGTSDKEAAFLRMLLHDYGQGEFVGPAGYATLSNSRQEEELSKLPDPQ</sequence>
<evidence type="ECO:0000256" key="1">
    <source>
        <dbReference type="ARBA" id="ARBA00022729"/>
    </source>
</evidence>
<dbReference type="EMBL" id="BMOQ01000003">
    <property type="protein sequence ID" value="GGN14567.1"/>
    <property type="molecule type" value="Genomic_DNA"/>
</dbReference>
<evidence type="ECO:0000313" key="5">
    <source>
        <dbReference type="Proteomes" id="UP000608850"/>
    </source>
</evidence>
<gene>
    <name evidence="4" type="ORF">GCM10009021_13580</name>
</gene>
<organism evidence="4 5">
    <name type="scientific">Halarchaeum nitratireducens</name>
    <dbReference type="NCBI Taxonomy" id="489913"/>
    <lineage>
        <taxon>Archaea</taxon>
        <taxon>Methanobacteriati</taxon>
        <taxon>Methanobacteriota</taxon>
        <taxon>Stenosarchaea group</taxon>
        <taxon>Halobacteria</taxon>
        <taxon>Halobacteriales</taxon>
        <taxon>Halobacteriaceae</taxon>
    </lineage>
</organism>
<evidence type="ECO:0000256" key="2">
    <source>
        <dbReference type="SAM" id="MobiDB-lite"/>
    </source>
</evidence>
<dbReference type="Proteomes" id="UP000608850">
    <property type="component" value="Unassembled WGS sequence"/>
</dbReference>
<feature type="domain" description="PBP" evidence="3">
    <location>
        <begin position="135"/>
        <end position="344"/>
    </location>
</feature>
<proteinExistence type="predicted"/>
<protein>
    <submittedName>
        <fullName evidence="4">Phosphate ABC transporter substrate-binding protein</fullName>
    </submittedName>
</protein>
<dbReference type="InterPro" id="IPR050811">
    <property type="entry name" value="Phosphate_ABC_transporter"/>
</dbReference>
<dbReference type="PANTHER" id="PTHR30570:SF1">
    <property type="entry name" value="PHOSPHATE-BINDING PROTEIN PSTS"/>
    <property type="match status" value="1"/>
</dbReference>
<reference evidence="4 5" key="1">
    <citation type="journal article" date="2019" name="Int. J. Syst. Evol. Microbiol.">
        <title>The Global Catalogue of Microorganisms (GCM) 10K type strain sequencing project: providing services to taxonomists for standard genome sequencing and annotation.</title>
        <authorList>
            <consortium name="The Broad Institute Genomics Platform"/>
            <consortium name="The Broad Institute Genome Sequencing Center for Infectious Disease"/>
            <person name="Wu L."/>
            <person name="Ma J."/>
        </authorList>
    </citation>
    <scope>NUCLEOTIDE SEQUENCE [LARGE SCALE GENOMIC DNA]</scope>
    <source>
        <strain evidence="4 5">JCM 16331</strain>
    </source>
</reference>